<dbReference type="AlphaFoldDB" id="A0A0D7BT24"/>
<organism evidence="1 2">
    <name type="scientific">Cylindrobasidium torrendii FP15055 ss-10</name>
    <dbReference type="NCBI Taxonomy" id="1314674"/>
    <lineage>
        <taxon>Eukaryota</taxon>
        <taxon>Fungi</taxon>
        <taxon>Dikarya</taxon>
        <taxon>Basidiomycota</taxon>
        <taxon>Agaricomycotina</taxon>
        <taxon>Agaricomycetes</taxon>
        <taxon>Agaricomycetidae</taxon>
        <taxon>Agaricales</taxon>
        <taxon>Marasmiineae</taxon>
        <taxon>Physalacriaceae</taxon>
        <taxon>Cylindrobasidium</taxon>
    </lineage>
</organism>
<reference evidence="1 2" key="1">
    <citation type="journal article" date="2015" name="Fungal Genet. Biol.">
        <title>Evolution of novel wood decay mechanisms in Agaricales revealed by the genome sequences of Fistulina hepatica and Cylindrobasidium torrendii.</title>
        <authorList>
            <person name="Floudas D."/>
            <person name="Held B.W."/>
            <person name="Riley R."/>
            <person name="Nagy L.G."/>
            <person name="Koehler G."/>
            <person name="Ransdell A.S."/>
            <person name="Younus H."/>
            <person name="Chow J."/>
            <person name="Chiniquy J."/>
            <person name="Lipzen A."/>
            <person name="Tritt A."/>
            <person name="Sun H."/>
            <person name="Haridas S."/>
            <person name="LaButti K."/>
            <person name="Ohm R.A."/>
            <person name="Kues U."/>
            <person name="Blanchette R.A."/>
            <person name="Grigoriev I.V."/>
            <person name="Minto R.E."/>
            <person name="Hibbett D.S."/>
        </authorList>
    </citation>
    <scope>NUCLEOTIDE SEQUENCE [LARGE SCALE GENOMIC DNA]</scope>
    <source>
        <strain evidence="1 2">FP15055 ss-10</strain>
    </source>
</reference>
<dbReference type="Gene3D" id="2.60.120.330">
    <property type="entry name" value="B-lactam Antibiotic, Isopenicillin N Synthase, Chain"/>
    <property type="match status" value="1"/>
</dbReference>
<dbReference type="InterPro" id="IPR010856">
    <property type="entry name" value="Gig2-like"/>
</dbReference>
<dbReference type="STRING" id="1314674.A0A0D7BT24"/>
<gene>
    <name evidence="1" type="ORF">CYLTODRAFT_417085</name>
</gene>
<name>A0A0D7BT24_9AGAR</name>
<proteinExistence type="predicted"/>
<dbReference type="Proteomes" id="UP000054007">
    <property type="component" value="Unassembled WGS sequence"/>
</dbReference>
<dbReference type="EMBL" id="KN880436">
    <property type="protein sequence ID" value="KIY73410.1"/>
    <property type="molecule type" value="Genomic_DNA"/>
</dbReference>
<dbReference type="PANTHER" id="PTHR30613">
    <property type="entry name" value="UNCHARACTERIZED PROTEIN YBIU-RELATED"/>
    <property type="match status" value="1"/>
</dbReference>
<dbReference type="Pfam" id="PF07350">
    <property type="entry name" value="Gig2-like"/>
    <property type="match status" value="1"/>
</dbReference>
<sequence>MVLLRPIPTLNALRATVRGFATAAQAGRRPREEGNISSIFTSLGANSVVLPERFAQLKRDLFREEMITSWNEVVDELEVVTEQVAEAGSNAIPRFSYADIRDGLSSEQEETIRKVGSVIIAGAVPPEEALGWKASVRSYTAENKPRVKGFPVDDPQVFEFYHTKAQIAARTHPDILNTQRILMSLWKGDSPDISMTTPISYFDRLRIRMPGDAQFALGPHVDGGSLERWEEPTFRAFYNSIFNGNWRQHNPFDADKRTEVIADLYHTPNQCTIFRPFQGWTSLSTTGPGEGTLRLLPFLPLSSAYILLRPFFRPPSSNPGSLKDWVPDLESTAFPGAVIGNTQELNPQTHPHLKLEKTMVPVPLVQPGDQVYWHCDSVHAVENVHAGKSDSSVFYIPAAPLTTRNADYLRDQRLAFTQGIPPPDFPGGEGESKNVNRASVDDAHTAEGRMALGFAAFPESIGASLAKKANSTLGL</sequence>
<keyword evidence="2" id="KW-1185">Reference proteome</keyword>
<dbReference type="OrthoDB" id="8249012at2759"/>
<dbReference type="PANTHER" id="PTHR30613:SF1">
    <property type="entry name" value="DUF1479 DOMAIN PROTEIN (AFU_ORTHOLOGUE AFUA_5G09280)"/>
    <property type="match status" value="1"/>
</dbReference>
<dbReference type="InterPro" id="IPR027443">
    <property type="entry name" value="IPNS-like_sf"/>
</dbReference>
<evidence type="ECO:0000313" key="2">
    <source>
        <dbReference type="Proteomes" id="UP000054007"/>
    </source>
</evidence>
<dbReference type="SUPFAM" id="SSF51197">
    <property type="entry name" value="Clavaminate synthase-like"/>
    <property type="match status" value="1"/>
</dbReference>
<accession>A0A0D7BT24</accession>
<protein>
    <submittedName>
        <fullName evidence="1">DUF1479-domain-containing protein</fullName>
    </submittedName>
</protein>
<evidence type="ECO:0000313" key="1">
    <source>
        <dbReference type="EMBL" id="KIY73410.1"/>
    </source>
</evidence>